<accession>A0A1S1PKV9</accession>
<dbReference type="PANTHER" id="PTHR46696:SF4">
    <property type="entry name" value="BIOTIN BIOSYNTHESIS CYTOCHROME P450"/>
    <property type="match status" value="1"/>
</dbReference>
<dbReference type="PROSITE" id="PS00086">
    <property type="entry name" value="CYTOCHROME_P450"/>
    <property type="match status" value="1"/>
</dbReference>
<dbReference type="Gene3D" id="1.10.630.10">
    <property type="entry name" value="Cytochrome P450"/>
    <property type="match status" value="1"/>
</dbReference>
<dbReference type="InterPro" id="IPR017972">
    <property type="entry name" value="Cyt_P450_CS"/>
</dbReference>
<evidence type="ECO:0000256" key="4">
    <source>
        <dbReference type="ARBA" id="ARBA00023002"/>
    </source>
</evidence>
<keyword evidence="5 7" id="KW-0408">Iron</keyword>
<dbReference type="GO" id="GO:0006707">
    <property type="term" value="P:cholesterol catabolic process"/>
    <property type="evidence" value="ECO:0007669"/>
    <property type="project" value="TreeGrafter"/>
</dbReference>
<dbReference type="FunFam" id="1.10.630.10:FF:000018">
    <property type="entry name" value="Cytochrome P450 monooxygenase"/>
    <property type="match status" value="1"/>
</dbReference>
<dbReference type="GO" id="GO:0008395">
    <property type="term" value="F:steroid hydroxylase activity"/>
    <property type="evidence" value="ECO:0007669"/>
    <property type="project" value="TreeGrafter"/>
</dbReference>
<dbReference type="OrthoDB" id="3215747at2"/>
<dbReference type="EMBL" id="MAXA01000256">
    <property type="protein sequence ID" value="OHV21292.1"/>
    <property type="molecule type" value="Genomic_DNA"/>
</dbReference>
<dbReference type="SUPFAM" id="SSF48264">
    <property type="entry name" value="Cytochrome P450"/>
    <property type="match status" value="1"/>
</dbReference>
<evidence type="ECO:0000313" key="9">
    <source>
        <dbReference type="Proteomes" id="UP000179769"/>
    </source>
</evidence>
<dbReference type="PANTHER" id="PTHR46696">
    <property type="entry name" value="P450, PUTATIVE (EUROFUNG)-RELATED"/>
    <property type="match status" value="1"/>
</dbReference>
<dbReference type="Pfam" id="PF00067">
    <property type="entry name" value="p450"/>
    <property type="match status" value="1"/>
</dbReference>
<dbReference type="AlphaFoldDB" id="A0A1S1PKV9"/>
<dbReference type="InterPro" id="IPR002397">
    <property type="entry name" value="Cyt_P450_B"/>
</dbReference>
<proteinExistence type="inferred from homology"/>
<dbReference type="GO" id="GO:0036199">
    <property type="term" value="F:cholest-4-en-3-one 26-monooxygenase activity"/>
    <property type="evidence" value="ECO:0007669"/>
    <property type="project" value="TreeGrafter"/>
</dbReference>
<comment type="caution">
    <text evidence="8">The sequence shown here is derived from an EMBL/GenBank/DDBJ whole genome shotgun (WGS) entry which is preliminary data.</text>
</comment>
<gene>
    <name evidence="8" type="ORF">BBK14_26990</name>
</gene>
<sequence>MSTAATDIYYDPYDFAIDQNPYPVWTRMREEMPLYYNERYDFYALSRYADVEEASVDWQTYTSSKGILMEMVKAGIPTPPGLFIAEDPPQHDMHRLILSRAVTPRRVQVLEARIRELCAEYLDPLVGSGRFDLMQDFASHLPMRVIGALVGIPDEYLLNLRDHVEESARLTEEKPQDEQRLPSIGEPYAPFLKYRKANPADDFLTTLIQARFTDVFTKEERGLTDAEILNYVGMLYAAGVETTARLIGWLGKVLSDNPAQRAEVVADRSLVANTVEETLRFEVPSPIQVRVTVKPVELHGQTVEEGKIVTLLTGAANRDPRVFPDPDTFDIHRKIDAHLTFGKGVHYCFGAALARIEGRIALEEFLARFSNWHVDMSEAELIHTATIRGFHKLPVEI</sequence>
<evidence type="ECO:0000313" key="8">
    <source>
        <dbReference type="EMBL" id="OHV21292.1"/>
    </source>
</evidence>
<keyword evidence="6 7" id="KW-0503">Monooxygenase</keyword>
<evidence type="ECO:0000256" key="2">
    <source>
        <dbReference type="ARBA" id="ARBA00022617"/>
    </source>
</evidence>
<evidence type="ECO:0000256" key="5">
    <source>
        <dbReference type="ARBA" id="ARBA00023004"/>
    </source>
</evidence>
<keyword evidence="3 7" id="KW-0479">Metal-binding</keyword>
<protein>
    <submittedName>
        <fullName evidence="8">Cytochrome</fullName>
    </submittedName>
</protein>
<organism evidence="8 9">
    <name type="scientific">Parafrankia soli</name>
    <dbReference type="NCBI Taxonomy" id="2599596"/>
    <lineage>
        <taxon>Bacteria</taxon>
        <taxon>Bacillati</taxon>
        <taxon>Actinomycetota</taxon>
        <taxon>Actinomycetes</taxon>
        <taxon>Frankiales</taxon>
        <taxon>Frankiaceae</taxon>
        <taxon>Parafrankia</taxon>
    </lineage>
</organism>
<dbReference type="PRINTS" id="PR00359">
    <property type="entry name" value="BP450"/>
</dbReference>
<reference evidence="9" key="1">
    <citation type="submission" date="2016-07" db="EMBL/GenBank/DDBJ databases">
        <title>Frankia sp. NRRL B-16219 Genome sequencing.</title>
        <authorList>
            <person name="Ghodhbane-Gtari F."/>
            <person name="Swanson E."/>
            <person name="Gueddou A."/>
            <person name="Louati M."/>
            <person name="Nouioui I."/>
            <person name="Hezbri K."/>
            <person name="Abebe-Akele F."/>
            <person name="Simpson S."/>
            <person name="Morris K."/>
            <person name="Thomas K."/>
            <person name="Gtari M."/>
            <person name="Tisa L.S."/>
        </authorList>
    </citation>
    <scope>NUCLEOTIDE SEQUENCE [LARGE SCALE GENOMIC DNA]</scope>
    <source>
        <strain evidence="9">NRRL B-16219</strain>
    </source>
</reference>
<comment type="similarity">
    <text evidence="1 7">Belongs to the cytochrome P450 family.</text>
</comment>
<evidence type="ECO:0000256" key="3">
    <source>
        <dbReference type="ARBA" id="ARBA00022723"/>
    </source>
</evidence>
<name>A0A1S1PKV9_9ACTN</name>
<dbReference type="Proteomes" id="UP000179769">
    <property type="component" value="Unassembled WGS sequence"/>
</dbReference>
<dbReference type="RefSeq" id="WP_071066433.1">
    <property type="nucleotide sequence ID" value="NZ_MAXA01000256.1"/>
</dbReference>
<evidence type="ECO:0000256" key="6">
    <source>
        <dbReference type="ARBA" id="ARBA00023033"/>
    </source>
</evidence>
<evidence type="ECO:0000256" key="7">
    <source>
        <dbReference type="RuleBase" id="RU000461"/>
    </source>
</evidence>
<evidence type="ECO:0000256" key="1">
    <source>
        <dbReference type="ARBA" id="ARBA00010617"/>
    </source>
</evidence>
<keyword evidence="9" id="KW-1185">Reference proteome</keyword>
<dbReference type="InterPro" id="IPR001128">
    <property type="entry name" value="Cyt_P450"/>
</dbReference>
<dbReference type="GO" id="GO:0020037">
    <property type="term" value="F:heme binding"/>
    <property type="evidence" value="ECO:0007669"/>
    <property type="project" value="InterPro"/>
</dbReference>
<dbReference type="GO" id="GO:0005506">
    <property type="term" value="F:iron ion binding"/>
    <property type="evidence" value="ECO:0007669"/>
    <property type="project" value="InterPro"/>
</dbReference>
<keyword evidence="4 7" id="KW-0560">Oxidoreductase</keyword>
<dbReference type="InterPro" id="IPR036396">
    <property type="entry name" value="Cyt_P450_sf"/>
</dbReference>
<keyword evidence="2 7" id="KW-0349">Heme</keyword>